<dbReference type="VEuPathDB" id="FungiDB:UMAG_02879"/>
<evidence type="ECO:0000313" key="3">
    <source>
        <dbReference type="Proteomes" id="UP000000561"/>
    </source>
</evidence>
<sequence>MTDEKAVVPTQKHRPTFTQLPTILVRLVNDRFDEDQYDQAVELLEQLRVEGVRPPKSLIQKLVGLSLCSLAPRQVASTSRWTLDHQLHNIAARLLTQHKGTKSDRDAMKTTSSTPERPSGSAVLRASSLLIQYSRCNALISVDNTRPQSEAERNASLLALHVLESLPSQRRPLESRKSNRSASTQRARLDSERLDDSDHDGSFEVSSIEQWVYDHLQQAEDVWDLLSGRRFSNDSESEEVSLGRVSEFWMNDSERKRYAKQLHAFATAHQRLEDRLRDHRWKKLNGGTDSNSSDSDSDEVSDEDILGLKAKRSVQPNSKRKATCQQKKPDKRERTRKGARLPYNDTGTSHTNVKMTEGGWRTLSVLLELWHRASPQAVGASADSMSRPIDEPPLLWQFPHSHVTSQDDRHPTSKIAAGKDTTDEIGRALDVAFSFPSVLPAYVSCSSGTEASVNLFDTAKSVTACGDARLFSSVSAAELMHRHEVGNQKVERLMAVRAEAAAWLLSSMYELVKLNYISHVALLEGMSDRMEALQAQEIQFIMLPLLAKEAYLVAAVLIRNLTDTTRTRPDKIKALDHSHFLFDGQGIITMDAALAYAIPRHESAITLLQACLMRYQDGNAKAVLQFLSLNRLELDDAADSDLQLTLPNRAESGKQAVVRKQSRRHLKTKPSTRKTGKMMTEMQASEAASTELTEDMMKNGMLAFAFVRTLQMGARNRINQIKFLIARAMSVLHAGNQTSQASPDAGASTNDRNPRPAQDSESKTNKLGEVESASQQRNLEVFLTQLCKALEHDVGDFQSCVAAMKTHVNQDSADRRFKDLAGQLVSGTSDRDAPVSLPSLEALVDRCQKYYDDTQHLAHTTRMLLDSVKWS</sequence>
<organism evidence="2 3">
    <name type="scientific">Mycosarcoma maydis</name>
    <name type="common">Corn smut fungus</name>
    <name type="synonym">Ustilago maydis</name>
    <dbReference type="NCBI Taxonomy" id="5270"/>
    <lineage>
        <taxon>Eukaryota</taxon>
        <taxon>Fungi</taxon>
        <taxon>Dikarya</taxon>
        <taxon>Basidiomycota</taxon>
        <taxon>Ustilaginomycotina</taxon>
        <taxon>Ustilaginomycetes</taxon>
        <taxon>Ustilaginales</taxon>
        <taxon>Ustilaginaceae</taxon>
        <taxon>Mycosarcoma</taxon>
    </lineage>
</organism>
<evidence type="ECO:0000256" key="1">
    <source>
        <dbReference type="SAM" id="MobiDB-lite"/>
    </source>
</evidence>
<dbReference type="OMA" id="RWTLDHQ"/>
<feature type="region of interest" description="Disordered" evidence="1">
    <location>
        <begin position="95"/>
        <end position="122"/>
    </location>
</feature>
<reference evidence="2 3" key="1">
    <citation type="journal article" date="2006" name="Nature">
        <title>Insights from the genome of the biotrophic fungal plant pathogen Ustilago maydis.</title>
        <authorList>
            <person name="Kamper J."/>
            <person name="Kahmann R."/>
            <person name="Bolker M."/>
            <person name="Ma L.J."/>
            <person name="Brefort T."/>
            <person name="Saville B.J."/>
            <person name="Banuett F."/>
            <person name="Kronstad J.W."/>
            <person name="Gold S.E."/>
            <person name="Muller O."/>
            <person name="Perlin M.H."/>
            <person name="Wosten H.A."/>
            <person name="de Vries R."/>
            <person name="Ruiz-Herrera J."/>
            <person name="Reynaga-Pena C.G."/>
            <person name="Snetselaar K."/>
            <person name="McCann M."/>
            <person name="Perez-Martin J."/>
            <person name="Feldbrugge M."/>
            <person name="Basse C.W."/>
            <person name="Steinberg G."/>
            <person name="Ibeas J.I."/>
            <person name="Holloman W."/>
            <person name="Guzman P."/>
            <person name="Farman M."/>
            <person name="Stajich J.E."/>
            <person name="Sentandreu R."/>
            <person name="Gonzalez-Prieto J.M."/>
            <person name="Kennell J.C."/>
            <person name="Molina L."/>
            <person name="Schirawski J."/>
            <person name="Mendoza-Mendoza A."/>
            <person name="Greilinger D."/>
            <person name="Munch K."/>
            <person name="Rossel N."/>
            <person name="Scherer M."/>
            <person name="Vranes M."/>
            <person name="Ladendorf O."/>
            <person name="Vincon V."/>
            <person name="Fuchs U."/>
            <person name="Sandrock B."/>
            <person name="Meng S."/>
            <person name="Ho E.C."/>
            <person name="Cahill M.J."/>
            <person name="Boyce K.J."/>
            <person name="Klose J."/>
            <person name="Klosterman S.J."/>
            <person name="Deelstra H.J."/>
            <person name="Ortiz-Castellanos L."/>
            <person name="Li W."/>
            <person name="Sanchez-Alonso P."/>
            <person name="Schreier P.H."/>
            <person name="Hauser-Hahn I."/>
            <person name="Vaupel M."/>
            <person name="Koopmann E."/>
            <person name="Friedrich G."/>
            <person name="Voss H."/>
            <person name="Schluter T."/>
            <person name="Margolis J."/>
            <person name="Platt D."/>
            <person name="Swimmer C."/>
            <person name="Gnirke A."/>
            <person name="Chen F."/>
            <person name="Vysotskaia V."/>
            <person name="Mannhaupt G."/>
            <person name="Guldener U."/>
            <person name="Munsterkotter M."/>
            <person name="Haase D."/>
            <person name="Oesterheld M."/>
            <person name="Mewes H.W."/>
            <person name="Mauceli E.W."/>
            <person name="DeCaprio D."/>
            <person name="Wade C.M."/>
            <person name="Butler J."/>
            <person name="Young S."/>
            <person name="Jaffe D.B."/>
            <person name="Calvo S."/>
            <person name="Nusbaum C."/>
            <person name="Galagan J."/>
            <person name="Birren B.W."/>
        </authorList>
    </citation>
    <scope>NUCLEOTIDE SEQUENCE [LARGE SCALE GENOMIC DNA]</scope>
    <source>
        <strain evidence="3">DSM 14603 / FGSC 9021 / UM521</strain>
    </source>
</reference>
<dbReference type="KEGG" id="uma:UMAG_02879"/>
<feature type="region of interest" description="Disordered" evidence="1">
    <location>
        <begin position="736"/>
        <end position="772"/>
    </location>
</feature>
<feature type="region of interest" description="Disordered" evidence="1">
    <location>
        <begin position="307"/>
        <end position="354"/>
    </location>
</feature>
<gene>
    <name evidence="2" type="ORF">UMAG_02879</name>
</gene>
<evidence type="ECO:0000313" key="2">
    <source>
        <dbReference type="EMBL" id="KIS68893.1"/>
    </source>
</evidence>
<dbReference type="AlphaFoldDB" id="A0A0D1CQM0"/>
<dbReference type="GeneID" id="23563519"/>
<keyword evidence="3" id="KW-1185">Reference proteome</keyword>
<accession>A0A0D1CQM0</accession>
<dbReference type="Proteomes" id="UP000000561">
    <property type="component" value="Chromosome 7"/>
</dbReference>
<proteinExistence type="predicted"/>
<feature type="region of interest" description="Disordered" evidence="1">
    <location>
        <begin position="651"/>
        <end position="690"/>
    </location>
</feature>
<feature type="compositionally biased region" description="Polar residues" evidence="1">
    <location>
        <begin position="345"/>
        <end position="354"/>
    </location>
</feature>
<feature type="compositionally biased region" description="Basic residues" evidence="1">
    <location>
        <begin position="660"/>
        <end position="676"/>
    </location>
</feature>
<feature type="region of interest" description="Disordered" evidence="1">
    <location>
        <begin position="169"/>
        <end position="201"/>
    </location>
</feature>
<dbReference type="InParanoid" id="A0A0D1CQM0"/>
<feature type="compositionally biased region" description="Basic and acidic residues" evidence="1">
    <location>
        <begin position="752"/>
        <end position="769"/>
    </location>
</feature>
<protein>
    <submittedName>
        <fullName evidence="2">Uncharacterized protein</fullName>
    </submittedName>
</protein>
<dbReference type="OrthoDB" id="2337158at2759"/>
<dbReference type="EMBL" id="CM003146">
    <property type="protein sequence ID" value="KIS68893.1"/>
    <property type="molecule type" value="Genomic_DNA"/>
</dbReference>
<feature type="compositionally biased region" description="Basic and acidic residues" evidence="1">
    <location>
        <begin position="187"/>
        <end position="201"/>
    </location>
</feature>
<name>A0A0D1CQM0_MYCMD</name>
<dbReference type="RefSeq" id="XP_011389309.1">
    <property type="nucleotide sequence ID" value="XM_011391007.1"/>
</dbReference>
<feature type="compositionally biased region" description="Polar residues" evidence="1">
    <location>
        <begin position="736"/>
        <end position="751"/>
    </location>
</feature>
<dbReference type="eggNOG" id="ENOG502RDX8">
    <property type="taxonomic scope" value="Eukaryota"/>
</dbReference>